<dbReference type="SUPFAM" id="SSF103481">
    <property type="entry name" value="Multidrug resistance efflux transporter EmrE"/>
    <property type="match status" value="1"/>
</dbReference>
<dbReference type="InterPro" id="IPR037185">
    <property type="entry name" value="EmrE-like"/>
</dbReference>
<feature type="chain" id="PRO_5041939026" description="EamA domain-containing protein" evidence="2">
    <location>
        <begin position="20"/>
        <end position="97"/>
    </location>
</feature>
<gene>
    <name evidence="3" type="ORF">DB88DRAFT_513161</name>
</gene>
<feature type="signal peptide" evidence="2">
    <location>
        <begin position="1"/>
        <end position="19"/>
    </location>
</feature>
<dbReference type="EMBL" id="JAODAN010000011">
    <property type="protein sequence ID" value="KAK1921107.1"/>
    <property type="molecule type" value="Genomic_DNA"/>
</dbReference>
<organism evidence="3 4">
    <name type="scientific">Papiliotrema laurentii</name>
    <name type="common">Cryptococcus laurentii</name>
    <dbReference type="NCBI Taxonomy" id="5418"/>
    <lineage>
        <taxon>Eukaryota</taxon>
        <taxon>Fungi</taxon>
        <taxon>Dikarya</taxon>
        <taxon>Basidiomycota</taxon>
        <taxon>Agaricomycotina</taxon>
        <taxon>Tremellomycetes</taxon>
        <taxon>Tremellales</taxon>
        <taxon>Rhynchogastremaceae</taxon>
        <taxon>Papiliotrema</taxon>
    </lineage>
</organism>
<keyword evidence="1" id="KW-0812">Transmembrane</keyword>
<name>A0AAD9CS08_PAPLA</name>
<sequence>MSPSTAGLTLLLTVVGSTAQAAFTLSLRHAEGSKIACISYSQIVFAVVIQFVWTGVPPSALSALGMVIIIAAGVWCTISEANLEPNADNHGYDCRTL</sequence>
<keyword evidence="1" id="KW-0472">Membrane</keyword>
<evidence type="ECO:0000313" key="3">
    <source>
        <dbReference type="EMBL" id="KAK1921107.1"/>
    </source>
</evidence>
<accession>A0AAD9CS08</accession>
<keyword evidence="1" id="KW-1133">Transmembrane helix</keyword>
<protein>
    <recommendedName>
        <fullName evidence="5">EamA domain-containing protein</fullName>
    </recommendedName>
</protein>
<keyword evidence="2" id="KW-0732">Signal</keyword>
<keyword evidence="4" id="KW-1185">Reference proteome</keyword>
<evidence type="ECO:0000256" key="2">
    <source>
        <dbReference type="SAM" id="SignalP"/>
    </source>
</evidence>
<dbReference type="AlphaFoldDB" id="A0AAD9CS08"/>
<proteinExistence type="predicted"/>
<evidence type="ECO:0000256" key="1">
    <source>
        <dbReference type="SAM" id="Phobius"/>
    </source>
</evidence>
<comment type="caution">
    <text evidence="3">The sequence shown here is derived from an EMBL/GenBank/DDBJ whole genome shotgun (WGS) entry which is preliminary data.</text>
</comment>
<reference evidence="3" key="1">
    <citation type="submission" date="2023-02" db="EMBL/GenBank/DDBJ databases">
        <title>Identification and recombinant expression of a fungal hydrolase from Papiliotrema laurentii that hydrolyzes apple cutin and clears colloidal polyester polyurethane.</title>
        <authorList>
            <consortium name="DOE Joint Genome Institute"/>
            <person name="Roman V.A."/>
            <person name="Bojanowski C."/>
            <person name="Crable B.R."/>
            <person name="Wagner D.N."/>
            <person name="Hung C.S."/>
            <person name="Nadeau L.J."/>
            <person name="Schratz L."/>
            <person name="Haridas S."/>
            <person name="Pangilinan J."/>
            <person name="Lipzen A."/>
            <person name="Na H."/>
            <person name="Yan M."/>
            <person name="Ng V."/>
            <person name="Grigoriev I.V."/>
            <person name="Spatafora J.W."/>
            <person name="Barlow D."/>
            <person name="Biffinger J."/>
            <person name="Kelley-Loughnane N."/>
            <person name="Varaljay V.A."/>
            <person name="Crookes-Goodson W.J."/>
        </authorList>
    </citation>
    <scope>NUCLEOTIDE SEQUENCE</scope>
    <source>
        <strain evidence="3">5307AH</strain>
    </source>
</reference>
<evidence type="ECO:0000313" key="4">
    <source>
        <dbReference type="Proteomes" id="UP001182556"/>
    </source>
</evidence>
<evidence type="ECO:0008006" key="5">
    <source>
        <dbReference type="Google" id="ProtNLM"/>
    </source>
</evidence>
<dbReference type="Proteomes" id="UP001182556">
    <property type="component" value="Unassembled WGS sequence"/>
</dbReference>
<feature type="transmembrane region" description="Helical" evidence="1">
    <location>
        <begin position="60"/>
        <end position="78"/>
    </location>
</feature>